<dbReference type="RefSeq" id="WP_079589514.1">
    <property type="nucleotide sequence ID" value="NZ_FUYN01000003.1"/>
</dbReference>
<evidence type="ECO:0000313" key="2">
    <source>
        <dbReference type="EMBL" id="SKB47267.1"/>
    </source>
</evidence>
<dbReference type="Proteomes" id="UP000243406">
    <property type="component" value="Unassembled WGS sequence"/>
</dbReference>
<proteinExistence type="predicted"/>
<feature type="transmembrane region" description="Helical" evidence="1">
    <location>
        <begin position="41"/>
        <end position="60"/>
    </location>
</feature>
<dbReference type="EMBL" id="FUYN01000003">
    <property type="protein sequence ID" value="SKB47267.1"/>
    <property type="molecule type" value="Genomic_DNA"/>
</dbReference>
<keyword evidence="1" id="KW-1133">Transmembrane helix</keyword>
<reference evidence="3" key="1">
    <citation type="submission" date="2017-02" db="EMBL/GenBank/DDBJ databases">
        <authorList>
            <person name="Varghese N."/>
            <person name="Submissions S."/>
        </authorList>
    </citation>
    <scope>NUCLEOTIDE SEQUENCE [LARGE SCALE GENOMIC DNA]</scope>
    <source>
        <strain evidence="3">ATCC 35199</strain>
    </source>
</reference>
<sequence length="73" mass="8861">MKEWIITNIGFEKFILIYSYFVLIYSLISLCAYFFYYDNLIIRLVFGIGQIITLLGYIYLENLEKHYNNKKLE</sequence>
<organism evidence="2 3">
    <name type="scientific">Acetoanaerobium noterae</name>
    <dbReference type="NCBI Taxonomy" id="745369"/>
    <lineage>
        <taxon>Bacteria</taxon>
        <taxon>Bacillati</taxon>
        <taxon>Bacillota</taxon>
        <taxon>Clostridia</taxon>
        <taxon>Peptostreptococcales</taxon>
        <taxon>Filifactoraceae</taxon>
        <taxon>Acetoanaerobium</taxon>
    </lineage>
</organism>
<evidence type="ECO:0000256" key="1">
    <source>
        <dbReference type="SAM" id="Phobius"/>
    </source>
</evidence>
<feature type="transmembrane region" description="Helical" evidence="1">
    <location>
        <begin position="15"/>
        <end position="35"/>
    </location>
</feature>
<keyword evidence="1" id="KW-0472">Membrane</keyword>
<name>A0A1T5BJL3_9FIRM</name>
<protein>
    <submittedName>
        <fullName evidence="2">Uncharacterized protein</fullName>
    </submittedName>
</protein>
<keyword evidence="3" id="KW-1185">Reference proteome</keyword>
<accession>A0A1T5BJL3</accession>
<gene>
    <name evidence="2" type="ORF">SAMN02745120_1662</name>
</gene>
<evidence type="ECO:0000313" key="3">
    <source>
        <dbReference type="Proteomes" id="UP000243406"/>
    </source>
</evidence>
<keyword evidence="1" id="KW-0812">Transmembrane</keyword>
<dbReference type="AlphaFoldDB" id="A0A1T5BJL3"/>